<gene>
    <name evidence="2" type="ORF">EVJ58_g4760</name>
</gene>
<feature type="compositionally biased region" description="Low complexity" evidence="1">
    <location>
        <begin position="319"/>
        <end position="330"/>
    </location>
</feature>
<evidence type="ECO:0000313" key="3">
    <source>
        <dbReference type="Proteomes" id="UP000298390"/>
    </source>
</evidence>
<dbReference type="EMBL" id="SEKV01000226">
    <property type="protein sequence ID" value="TFY61030.1"/>
    <property type="molecule type" value="Genomic_DNA"/>
</dbReference>
<evidence type="ECO:0000313" key="2">
    <source>
        <dbReference type="EMBL" id="TFY61030.1"/>
    </source>
</evidence>
<accession>A0A4Y9YGA0</accession>
<feature type="region of interest" description="Disordered" evidence="1">
    <location>
        <begin position="29"/>
        <end position="58"/>
    </location>
</feature>
<feature type="region of interest" description="Disordered" evidence="1">
    <location>
        <begin position="132"/>
        <end position="227"/>
    </location>
</feature>
<feature type="compositionally biased region" description="Basic residues" evidence="1">
    <location>
        <begin position="351"/>
        <end position="363"/>
    </location>
</feature>
<protein>
    <submittedName>
        <fullName evidence="2">Uncharacterized protein</fullName>
    </submittedName>
</protein>
<sequence length="442" mass="47387">MPSDSGSSRSRRRAVPRIAAAAVLNALASPQAGPSSDQLGVRSSGPPPRLGNLGPSESFTSFTSFTRLASRGSSTSSHGIKRTFFGVSREEYFPMELYVPIEVNGGKTPKRKAKERAEQTIKVVASLDLAAELQLQAGPPPPDSSKRKRPMKKDTSVARNSSEVRTAQPPPQPRKRADPKGKEKAVSRMSELRATTQLPEPPNSVRYPSLPATPPPPDPYHDKYANFAPPNANTAIVPADGFAPLEIAGVEVDYPDELPLTSLLLCASLRHIAPGRSTDWWRRRAREEEEVMKLWREQVEREKQKLMTPFGPGPQIGWAPSSASASASTSKKVKAEPSTSKANMNASASSARRKREAKGKAALRKQAGASASGGVPPPQPSLPPPSLPPQSVRSPPPYYGPSYDVPIVMGYPPPAPAPASARSSRMRRPSARARAAGVDATE</sequence>
<proteinExistence type="predicted"/>
<dbReference type="STRING" id="34475.A0A4Y9YGA0"/>
<feature type="compositionally biased region" description="Low complexity" evidence="1">
    <location>
        <begin position="338"/>
        <end position="350"/>
    </location>
</feature>
<feature type="compositionally biased region" description="Pro residues" evidence="1">
    <location>
        <begin position="375"/>
        <end position="399"/>
    </location>
</feature>
<feature type="compositionally biased region" description="Basic and acidic residues" evidence="1">
    <location>
        <begin position="175"/>
        <end position="186"/>
    </location>
</feature>
<evidence type="ECO:0000256" key="1">
    <source>
        <dbReference type="SAM" id="MobiDB-lite"/>
    </source>
</evidence>
<organism evidence="2 3">
    <name type="scientific">Rhodofomes roseus</name>
    <dbReference type="NCBI Taxonomy" id="34475"/>
    <lineage>
        <taxon>Eukaryota</taxon>
        <taxon>Fungi</taxon>
        <taxon>Dikarya</taxon>
        <taxon>Basidiomycota</taxon>
        <taxon>Agaricomycotina</taxon>
        <taxon>Agaricomycetes</taxon>
        <taxon>Polyporales</taxon>
        <taxon>Rhodofomes</taxon>
    </lineage>
</organism>
<feature type="region of interest" description="Disordered" evidence="1">
    <location>
        <begin position="306"/>
        <end position="442"/>
    </location>
</feature>
<comment type="caution">
    <text evidence="2">The sequence shown here is derived from an EMBL/GenBank/DDBJ whole genome shotgun (WGS) entry which is preliminary data.</text>
</comment>
<reference evidence="2 3" key="1">
    <citation type="submission" date="2019-01" db="EMBL/GenBank/DDBJ databases">
        <title>Genome sequencing of the rare red list fungi Fomitopsis rosea.</title>
        <authorList>
            <person name="Buettner E."/>
            <person name="Kellner H."/>
        </authorList>
    </citation>
    <scope>NUCLEOTIDE SEQUENCE [LARGE SCALE GENOMIC DNA]</scope>
    <source>
        <strain evidence="2 3">DSM 105464</strain>
    </source>
</reference>
<dbReference type="Proteomes" id="UP000298390">
    <property type="component" value="Unassembled WGS sequence"/>
</dbReference>
<name>A0A4Y9YGA0_9APHY</name>
<dbReference type="AlphaFoldDB" id="A0A4Y9YGA0"/>